<protein>
    <submittedName>
        <fullName evidence="2">Uncharacterized protein</fullName>
    </submittedName>
</protein>
<organism evidence="2">
    <name type="scientific">Tanacetum cinerariifolium</name>
    <name type="common">Dalmatian daisy</name>
    <name type="synonym">Chrysanthemum cinerariifolium</name>
    <dbReference type="NCBI Taxonomy" id="118510"/>
    <lineage>
        <taxon>Eukaryota</taxon>
        <taxon>Viridiplantae</taxon>
        <taxon>Streptophyta</taxon>
        <taxon>Embryophyta</taxon>
        <taxon>Tracheophyta</taxon>
        <taxon>Spermatophyta</taxon>
        <taxon>Magnoliopsida</taxon>
        <taxon>eudicotyledons</taxon>
        <taxon>Gunneridae</taxon>
        <taxon>Pentapetalae</taxon>
        <taxon>asterids</taxon>
        <taxon>campanulids</taxon>
        <taxon>Asterales</taxon>
        <taxon>Asteraceae</taxon>
        <taxon>Asteroideae</taxon>
        <taxon>Anthemideae</taxon>
        <taxon>Anthemidinae</taxon>
        <taxon>Tanacetum</taxon>
    </lineage>
</organism>
<accession>A0A6L2M717</accession>
<comment type="caution">
    <text evidence="2">The sequence shown here is derived from an EMBL/GenBank/DDBJ whole genome shotgun (WGS) entry which is preliminary data.</text>
</comment>
<feature type="region of interest" description="Disordered" evidence="1">
    <location>
        <begin position="27"/>
        <end position="133"/>
    </location>
</feature>
<evidence type="ECO:0000256" key="1">
    <source>
        <dbReference type="SAM" id="MobiDB-lite"/>
    </source>
</evidence>
<evidence type="ECO:0000313" key="2">
    <source>
        <dbReference type="EMBL" id="GEU69249.1"/>
    </source>
</evidence>
<feature type="compositionally biased region" description="Acidic residues" evidence="1">
    <location>
        <begin position="63"/>
        <end position="95"/>
    </location>
</feature>
<name>A0A6L2M717_TANCI</name>
<reference evidence="2" key="1">
    <citation type="journal article" date="2019" name="Sci. Rep.">
        <title>Draft genome of Tanacetum cinerariifolium, the natural source of mosquito coil.</title>
        <authorList>
            <person name="Yamashiro T."/>
            <person name="Shiraishi A."/>
            <person name="Satake H."/>
            <person name="Nakayama K."/>
        </authorList>
    </citation>
    <scope>NUCLEOTIDE SEQUENCE</scope>
</reference>
<sequence>MTNIPPNDPNVNASAIVPAPVNPDHAPARTVGLGNGFAPHWIRGNIPNNQNGWIEKDAKKEEEDQEEEEEDLEEEEEDPKEDPKEDDDDDMEMDDEAKVIDLYMDDGLNNSSHPNSEDEETPSTSPVIPDADGRDNIVMDRAVRNVMSDLYGLKKLVKGLSDRFYEYEGRKFLKIRRDANIAAAAVATSGIDDDDDTAPMGL</sequence>
<proteinExistence type="predicted"/>
<dbReference type="EMBL" id="BKCJ010005900">
    <property type="protein sequence ID" value="GEU69249.1"/>
    <property type="molecule type" value="Genomic_DNA"/>
</dbReference>
<gene>
    <name evidence="2" type="ORF">Tci_041227</name>
</gene>
<dbReference type="AlphaFoldDB" id="A0A6L2M717"/>